<proteinExistence type="inferred from homology"/>
<dbReference type="InterPro" id="IPR008502">
    <property type="entry name" value="Prolamin-like"/>
</dbReference>
<keyword evidence="5" id="KW-0278">Fertilization</keyword>
<keyword evidence="4 9" id="KW-0732">Signal</keyword>
<evidence type="ECO:0000256" key="2">
    <source>
        <dbReference type="ARBA" id="ARBA00004613"/>
    </source>
</evidence>
<dbReference type="PANTHER" id="PTHR35293:SF1">
    <property type="entry name" value="EGG CELL-SECRETED PROTEIN 1.5"/>
    <property type="match status" value="1"/>
</dbReference>
<feature type="signal peptide" evidence="9">
    <location>
        <begin position="1"/>
        <end position="26"/>
    </location>
</feature>
<dbReference type="Proteomes" id="UP001190926">
    <property type="component" value="Unassembled WGS sequence"/>
</dbReference>
<reference evidence="11 12" key="1">
    <citation type="journal article" date="2021" name="Nat. Commun.">
        <title>Incipient diploidization of the medicinal plant Perilla within 10,000 years.</title>
        <authorList>
            <person name="Zhang Y."/>
            <person name="Shen Q."/>
            <person name="Leng L."/>
            <person name="Zhang D."/>
            <person name="Chen S."/>
            <person name="Shi Y."/>
            <person name="Ning Z."/>
            <person name="Chen S."/>
        </authorList>
    </citation>
    <scope>NUCLEOTIDE SEQUENCE [LARGE SCALE GENOMIC DNA]</scope>
    <source>
        <strain evidence="12">cv. PC099</strain>
    </source>
</reference>
<protein>
    <submittedName>
        <fullName evidence="11">Egg cell-secreted-like protein</fullName>
    </submittedName>
</protein>
<gene>
    <name evidence="11" type="ORF">C2S53_006355</name>
</gene>
<keyword evidence="6" id="KW-0968">Cytoplasmic vesicle</keyword>
<evidence type="ECO:0000256" key="8">
    <source>
        <dbReference type="ARBA" id="ARBA00034484"/>
    </source>
</evidence>
<dbReference type="GO" id="GO:0009567">
    <property type="term" value="P:double fertilization forming a zygote and endosperm"/>
    <property type="evidence" value="ECO:0007669"/>
    <property type="project" value="InterPro"/>
</dbReference>
<dbReference type="GO" id="GO:0080155">
    <property type="term" value="P:regulation of double fertilization forming a zygote and endosperm"/>
    <property type="evidence" value="ECO:0007669"/>
    <property type="project" value="UniProtKB-ARBA"/>
</dbReference>
<evidence type="ECO:0000256" key="9">
    <source>
        <dbReference type="SAM" id="SignalP"/>
    </source>
</evidence>
<dbReference type="GO" id="GO:0031410">
    <property type="term" value="C:cytoplasmic vesicle"/>
    <property type="evidence" value="ECO:0007669"/>
    <property type="project" value="UniProtKB-SubCell"/>
</dbReference>
<dbReference type="GO" id="GO:0005576">
    <property type="term" value="C:extracellular region"/>
    <property type="evidence" value="ECO:0007669"/>
    <property type="project" value="UniProtKB-SubCell"/>
</dbReference>
<evidence type="ECO:0000256" key="7">
    <source>
        <dbReference type="ARBA" id="ARBA00034457"/>
    </source>
</evidence>
<evidence type="ECO:0000256" key="3">
    <source>
        <dbReference type="ARBA" id="ARBA00022525"/>
    </source>
</evidence>
<comment type="function">
    <text evidence="7">Involved in the regulation of gamete interactions during the double fertilization and to prevent multiple-pollen tube attraction; mediates the redistribution of the gamete fusogen HAP2/GCS1 to the cell surface after secretion upon sperm arrival.</text>
</comment>
<evidence type="ECO:0000313" key="11">
    <source>
        <dbReference type="EMBL" id="KAH6836326.1"/>
    </source>
</evidence>
<dbReference type="PANTHER" id="PTHR35293">
    <property type="entry name" value="EGG CELL-SECRETED PROTEIN 1.5"/>
    <property type="match status" value="1"/>
</dbReference>
<dbReference type="AlphaFoldDB" id="A0AAD4JM17"/>
<comment type="similarity">
    <text evidence="8">Belongs to the plant egg cell-secreted peptide family.</text>
</comment>
<comment type="subcellular location">
    <subcellularLocation>
        <location evidence="1">Cytoplasmic vesicle</location>
    </subcellularLocation>
    <subcellularLocation>
        <location evidence="2">Secreted</location>
    </subcellularLocation>
</comment>
<dbReference type="InterPro" id="IPR044711">
    <property type="entry name" value="EC11-15"/>
</dbReference>
<evidence type="ECO:0000256" key="1">
    <source>
        <dbReference type="ARBA" id="ARBA00004541"/>
    </source>
</evidence>
<feature type="domain" description="Prolamin-like" evidence="10">
    <location>
        <begin position="53"/>
        <end position="116"/>
    </location>
</feature>
<evidence type="ECO:0000313" key="12">
    <source>
        <dbReference type="Proteomes" id="UP001190926"/>
    </source>
</evidence>
<dbReference type="Pfam" id="PF05617">
    <property type="entry name" value="Prolamin_like"/>
    <property type="match status" value="1"/>
</dbReference>
<evidence type="ECO:0000256" key="4">
    <source>
        <dbReference type="ARBA" id="ARBA00022729"/>
    </source>
</evidence>
<accession>A0AAD4JM17</accession>
<comment type="caution">
    <text evidence="11">The sequence shown here is derived from an EMBL/GenBank/DDBJ whole genome shotgun (WGS) entry which is preliminary data.</text>
</comment>
<evidence type="ECO:0000259" key="10">
    <source>
        <dbReference type="Pfam" id="PF05617"/>
    </source>
</evidence>
<name>A0AAD4JM17_PERFH</name>
<keyword evidence="3" id="KW-0964">Secreted</keyword>
<feature type="chain" id="PRO_5042026392" evidence="9">
    <location>
        <begin position="27"/>
        <end position="145"/>
    </location>
</feature>
<organism evidence="11 12">
    <name type="scientific">Perilla frutescens var. hirtella</name>
    <name type="common">Perilla citriodora</name>
    <name type="synonym">Perilla setoyensis</name>
    <dbReference type="NCBI Taxonomy" id="608512"/>
    <lineage>
        <taxon>Eukaryota</taxon>
        <taxon>Viridiplantae</taxon>
        <taxon>Streptophyta</taxon>
        <taxon>Embryophyta</taxon>
        <taxon>Tracheophyta</taxon>
        <taxon>Spermatophyta</taxon>
        <taxon>Magnoliopsida</taxon>
        <taxon>eudicotyledons</taxon>
        <taxon>Gunneridae</taxon>
        <taxon>Pentapetalae</taxon>
        <taxon>asterids</taxon>
        <taxon>lamiids</taxon>
        <taxon>Lamiales</taxon>
        <taxon>Lamiaceae</taxon>
        <taxon>Nepetoideae</taxon>
        <taxon>Elsholtzieae</taxon>
        <taxon>Perilla</taxon>
    </lineage>
</organism>
<keyword evidence="12" id="KW-1185">Reference proteome</keyword>
<sequence>MAFPTKLLAVLIASLLASTLMVSSSARKLESKLKSTPSLLARLKLAEEGPSSCWDALFEIQSCSGEVVMFFLNGEAHLGDNCCAAIRVIEHHCWPSMLGTLGITTEETNVLRGYCDATATATSTAAPPPSSTSLHQCYEFPRLLH</sequence>
<dbReference type="GO" id="GO:2000008">
    <property type="term" value="P:regulation of protein localization to cell surface"/>
    <property type="evidence" value="ECO:0007669"/>
    <property type="project" value="UniProtKB-ARBA"/>
</dbReference>
<evidence type="ECO:0000256" key="6">
    <source>
        <dbReference type="ARBA" id="ARBA00023329"/>
    </source>
</evidence>
<dbReference type="EMBL" id="SDAM02000020">
    <property type="protein sequence ID" value="KAH6836326.1"/>
    <property type="molecule type" value="Genomic_DNA"/>
</dbReference>
<evidence type="ECO:0000256" key="5">
    <source>
        <dbReference type="ARBA" id="ARBA00023279"/>
    </source>
</evidence>